<dbReference type="GO" id="GO:0005506">
    <property type="term" value="F:iron ion binding"/>
    <property type="evidence" value="ECO:0007669"/>
    <property type="project" value="InterPro"/>
</dbReference>
<dbReference type="SUPFAM" id="SSF48264">
    <property type="entry name" value="Cytochrome P450"/>
    <property type="match status" value="1"/>
</dbReference>
<keyword evidence="7" id="KW-0503">Monooxygenase</keyword>
<dbReference type="GeneID" id="105044819"/>
<keyword evidence="6 7" id="KW-0349">Heme</keyword>
<sequence length="499" mass="56960">MDVGLFGLLHLSIESQPVFLAVVLVIVGVLFGRYYRFKTFSLHGTSLPPGSLGLPLFGETISFLKAQTHDKTQEWVDTRIKRHGPIFKTSLMGKPTIVITGTAGNRFIFTANDNTITSKQPTTVSSIIGKYNTFELTGHSHKVIRSAMASVLKPESLQRYVRDMDSLVKQRIFQELDGKESVKIVPLMKRITFSMACALLFRLPDGKELDLVFQDLTTALKGMWSLHLNFPGTSFHRGMVARRRIFEYFSNLIEERRRKLSEGNVSSENDVISSFLKLRNENGEELSEDMLVDNIMTLIIGSYDTITFLLTQFVRHLARDKMIYDYILEEQKKILRDKEGTDESLTWNDIQKMKYTWRVGQELLRITPPVFGNFKTAITDTSFGGFPIPKGWQVFWVSSGTHMDEHIFPKPEKFDPSRFEPTSKSYPPYSYIPFGGGPHVCPGSEFARMEVLLIMHHLVTNYEWSEMIPDEPITRAPLPYPAMGLPIKLYVKSKEEICS</sequence>
<evidence type="ECO:0000256" key="4">
    <source>
        <dbReference type="ARBA" id="ARBA00023002"/>
    </source>
</evidence>
<gene>
    <name evidence="10" type="primary">LOC105044819</name>
</gene>
<keyword evidence="8" id="KW-0472">Membrane</keyword>
<evidence type="ECO:0000256" key="5">
    <source>
        <dbReference type="ARBA" id="ARBA00023004"/>
    </source>
</evidence>
<dbReference type="KEGG" id="egu:105044819"/>
<evidence type="ECO:0000256" key="2">
    <source>
        <dbReference type="ARBA" id="ARBA00010617"/>
    </source>
</evidence>
<dbReference type="CDD" id="cd11043">
    <property type="entry name" value="CYP90-like"/>
    <property type="match status" value="1"/>
</dbReference>
<dbReference type="InterPro" id="IPR002401">
    <property type="entry name" value="Cyt_P450_E_grp-I"/>
</dbReference>
<dbReference type="GO" id="GO:0020037">
    <property type="term" value="F:heme binding"/>
    <property type="evidence" value="ECO:0007669"/>
    <property type="project" value="InterPro"/>
</dbReference>
<dbReference type="InterPro" id="IPR001128">
    <property type="entry name" value="Cyt_P450"/>
</dbReference>
<dbReference type="GO" id="GO:0016705">
    <property type="term" value="F:oxidoreductase activity, acting on paired donors, with incorporation or reduction of molecular oxygen"/>
    <property type="evidence" value="ECO:0007669"/>
    <property type="project" value="InterPro"/>
</dbReference>
<keyword evidence="9" id="KW-1185">Reference proteome</keyword>
<evidence type="ECO:0000313" key="9">
    <source>
        <dbReference type="Proteomes" id="UP000504607"/>
    </source>
</evidence>
<evidence type="ECO:0000256" key="8">
    <source>
        <dbReference type="SAM" id="Phobius"/>
    </source>
</evidence>
<accession>A0A6I9R669</accession>
<name>A0A6I9R669_ELAGV</name>
<evidence type="ECO:0000256" key="7">
    <source>
        <dbReference type="RuleBase" id="RU000461"/>
    </source>
</evidence>
<dbReference type="GO" id="GO:0004497">
    <property type="term" value="F:monooxygenase activity"/>
    <property type="evidence" value="ECO:0007669"/>
    <property type="project" value="UniProtKB-KW"/>
</dbReference>
<evidence type="ECO:0000256" key="1">
    <source>
        <dbReference type="ARBA" id="ARBA00001971"/>
    </source>
</evidence>
<dbReference type="AlphaFoldDB" id="A0A6I9R669"/>
<dbReference type="PROSITE" id="PS00086">
    <property type="entry name" value="CYTOCHROME_P450"/>
    <property type="match status" value="1"/>
</dbReference>
<dbReference type="GO" id="GO:0016125">
    <property type="term" value="P:sterol metabolic process"/>
    <property type="evidence" value="ECO:0007669"/>
    <property type="project" value="TreeGrafter"/>
</dbReference>
<dbReference type="Gene3D" id="1.10.630.10">
    <property type="entry name" value="Cytochrome P450"/>
    <property type="match status" value="1"/>
</dbReference>
<keyword evidence="8" id="KW-1133">Transmembrane helix</keyword>
<dbReference type="FunFam" id="1.10.630.10:FF:000022">
    <property type="entry name" value="Taxadiene 5-alpha hydroxylase"/>
    <property type="match status" value="1"/>
</dbReference>
<feature type="binding site" description="axial binding residue" evidence="6">
    <location>
        <position position="441"/>
    </location>
    <ligand>
        <name>heme</name>
        <dbReference type="ChEBI" id="CHEBI:30413"/>
    </ligand>
    <ligandPart>
        <name>Fe</name>
        <dbReference type="ChEBI" id="CHEBI:18248"/>
    </ligandPart>
</feature>
<protein>
    <submittedName>
        <fullName evidence="10">Cytochrome P450 716A2 isoform X1</fullName>
    </submittedName>
</protein>
<dbReference type="Pfam" id="PF00067">
    <property type="entry name" value="p450"/>
    <property type="match status" value="1"/>
</dbReference>
<dbReference type="OrthoDB" id="3945418at2759"/>
<feature type="transmembrane region" description="Helical" evidence="8">
    <location>
        <begin position="18"/>
        <end position="35"/>
    </location>
</feature>
<comment type="cofactor">
    <cofactor evidence="1 6">
        <name>heme</name>
        <dbReference type="ChEBI" id="CHEBI:30413"/>
    </cofactor>
</comment>
<dbReference type="PANTHER" id="PTHR24286:SF256">
    <property type="entry name" value="CYTOCHROME P450 FAMILY PROTEIN"/>
    <property type="match status" value="1"/>
</dbReference>
<proteinExistence type="inferred from homology"/>
<dbReference type="InterPro" id="IPR017972">
    <property type="entry name" value="Cyt_P450_CS"/>
</dbReference>
<dbReference type="Proteomes" id="UP000504607">
    <property type="component" value="Chromosome 5"/>
</dbReference>
<evidence type="ECO:0000256" key="3">
    <source>
        <dbReference type="ARBA" id="ARBA00022723"/>
    </source>
</evidence>
<reference evidence="10" key="1">
    <citation type="submission" date="2025-08" db="UniProtKB">
        <authorList>
            <consortium name="RefSeq"/>
        </authorList>
    </citation>
    <scope>IDENTIFICATION</scope>
</reference>
<keyword evidence="8" id="KW-0812">Transmembrane</keyword>
<keyword evidence="5 6" id="KW-0408">Iron</keyword>
<keyword evidence="4 7" id="KW-0560">Oxidoreductase</keyword>
<dbReference type="PRINTS" id="PR00463">
    <property type="entry name" value="EP450I"/>
</dbReference>
<dbReference type="InParanoid" id="A0A6I9R669"/>
<comment type="similarity">
    <text evidence="2 7">Belongs to the cytochrome P450 family.</text>
</comment>
<keyword evidence="3 6" id="KW-0479">Metal-binding</keyword>
<evidence type="ECO:0000313" key="10">
    <source>
        <dbReference type="RefSeq" id="XP_010921143.1"/>
    </source>
</evidence>
<dbReference type="RefSeq" id="XP_010921143.1">
    <property type="nucleotide sequence ID" value="XM_010922841.2"/>
</dbReference>
<dbReference type="InterPro" id="IPR036396">
    <property type="entry name" value="Cyt_P450_sf"/>
</dbReference>
<evidence type="ECO:0000256" key="6">
    <source>
        <dbReference type="PIRSR" id="PIRSR602401-1"/>
    </source>
</evidence>
<organism evidence="9 10">
    <name type="scientific">Elaeis guineensis var. tenera</name>
    <name type="common">Oil palm</name>
    <dbReference type="NCBI Taxonomy" id="51953"/>
    <lineage>
        <taxon>Eukaryota</taxon>
        <taxon>Viridiplantae</taxon>
        <taxon>Streptophyta</taxon>
        <taxon>Embryophyta</taxon>
        <taxon>Tracheophyta</taxon>
        <taxon>Spermatophyta</taxon>
        <taxon>Magnoliopsida</taxon>
        <taxon>Liliopsida</taxon>
        <taxon>Arecaceae</taxon>
        <taxon>Arecoideae</taxon>
        <taxon>Cocoseae</taxon>
        <taxon>Elaeidinae</taxon>
        <taxon>Elaeis</taxon>
    </lineage>
</organism>
<dbReference type="PANTHER" id="PTHR24286">
    <property type="entry name" value="CYTOCHROME P450 26"/>
    <property type="match status" value="1"/>
</dbReference>